<keyword evidence="1" id="KW-0472">Membrane</keyword>
<evidence type="ECO:0000313" key="2">
    <source>
        <dbReference type="EMBL" id="NIZ46934.1"/>
    </source>
</evidence>
<name>A0A968GBW0_9SPIO</name>
<feature type="transmembrane region" description="Helical" evidence="1">
    <location>
        <begin position="12"/>
        <end position="39"/>
    </location>
</feature>
<comment type="caution">
    <text evidence="2">The sequence shown here is derived from an EMBL/GenBank/DDBJ whole genome shotgun (WGS) entry which is preliminary data.</text>
</comment>
<sequence length="221" mass="26146">MFYDKRWLPPLFFGFIFMSYLLSSVKCSLAILGLALLIFKSYQGSITSLLRQYYKFLIVIIVYQMVGYIGREMSLSLFLGHASIAIITLIIALIFNLLLDDSDMIASISLYLRPMKRVVNISNIMLSILLFRCYIRLLQQNWIDRKHAIRLRLATRTRLHQYITTLHWFLLDILEYPKAMTRLLYLRGYRTEIIPKSYPQHKSDILYFLMFCGILGLVYLW</sequence>
<feature type="transmembrane region" description="Helical" evidence="1">
    <location>
        <begin position="51"/>
        <end position="70"/>
    </location>
</feature>
<gene>
    <name evidence="2" type="ORF">HCT46_03260</name>
</gene>
<feature type="transmembrane region" description="Helical" evidence="1">
    <location>
        <begin position="205"/>
        <end position="220"/>
    </location>
</feature>
<feature type="transmembrane region" description="Helical" evidence="1">
    <location>
        <begin position="77"/>
        <end position="98"/>
    </location>
</feature>
<protein>
    <submittedName>
        <fullName evidence="2">Uncharacterized protein</fullName>
    </submittedName>
</protein>
<evidence type="ECO:0000256" key="1">
    <source>
        <dbReference type="SAM" id="Phobius"/>
    </source>
</evidence>
<dbReference type="RefSeq" id="WP_167703373.1">
    <property type="nucleotide sequence ID" value="NZ_CP118168.1"/>
</dbReference>
<organism evidence="2 3">
    <name type="scientific">Entomospira nematocerorum</name>
    <dbReference type="NCBI Taxonomy" id="2719987"/>
    <lineage>
        <taxon>Bacteria</taxon>
        <taxon>Pseudomonadati</taxon>
        <taxon>Spirochaetota</taxon>
        <taxon>Spirochaetia</taxon>
        <taxon>Spirochaetales</taxon>
        <taxon>Spirochaetaceae</taxon>
        <taxon>Entomospira</taxon>
    </lineage>
</organism>
<feature type="transmembrane region" description="Helical" evidence="1">
    <location>
        <begin position="118"/>
        <end position="138"/>
    </location>
</feature>
<keyword evidence="1" id="KW-0812">Transmembrane</keyword>
<evidence type="ECO:0000313" key="3">
    <source>
        <dbReference type="Proteomes" id="UP000752013"/>
    </source>
</evidence>
<dbReference type="Proteomes" id="UP000752013">
    <property type="component" value="Unassembled WGS sequence"/>
</dbReference>
<dbReference type="EMBL" id="JAATLK010000001">
    <property type="protein sequence ID" value="NIZ46934.1"/>
    <property type="molecule type" value="Genomic_DNA"/>
</dbReference>
<reference evidence="2" key="1">
    <citation type="submission" date="2020-03" db="EMBL/GenBank/DDBJ databases">
        <title>Spirochaetal bacteria isolated from arthropods constitute a novel genus Entomospira genus novum within the order Spirochaetales.</title>
        <authorList>
            <person name="Grana-Miraglia L."/>
            <person name="Sikutova S."/>
            <person name="Fingerle V."/>
            <person name="Sing A."/>
            <person name="Castillo-Ramirez S."/>
            <person name="Margos G."/>
            <person name="Rudolf I."/>
        </authorList>
    </citation>
    <scope>NUCLEOTIDE SEQUENCE</scope>
    <source>
        <strain evidence="2">BR208</strain>
    </source>
</reference>
<keyword evidence="1" id="KW-1133">Transmembrane helix</keyword>
<dbReference type="AlphaFoldDB" id="A0A968GBW0"/>
<accession>A0A968GBW0</accession>
<proteinExistence type="predicted"/>
<keyword evidence="3" id="KW-1185">Reference proteome</keyword>